<evidence type="ECO:0000256" key="2">
    <source>
        <dbReference type="ARBA" id="ARBA00022679"/>
    </source>
</evidence>
<dbReference type="RefSeq" id="WP_062690131.1">
    <property type="nucleotide sequence ID" value="NZ_CANMLA010000018.1"/>
</dbReference>
<dbReference type="EC" id="2.4.2.2" evidence="3"/>
<dbReference type="GO" id="GO:0005829">
    <property type="term" value="C:cytosol"/>
    <property type="evidence" value="ECO:0007669"/>
    <property type="project" value="TreeGrafter"/>
</dbReference>
<dbReference type="Gene3D" id="2.60.120.10">
    <property type="entry name" value="Jelly Rolls"/>
    <property type="match status" value="1"/>
</dbReference>
<evidence type="ECO:0000256" key="1">
    <source>
        <dbReference type="ARBA" id="ARBA00022676"/>
    </source>
</evidence>
<proteinExistence type="inferred from homology"/>
<dbReference type="SUPFAM" id="SSF51182">
    <property type="entry name" value="RmlC-like cupins"/>
    <property type="match status" value="1"/>
</dbReference>
<dbReference type="InterPro" id="IPR014710">
    <property type="entry name" value="RmlC-like_jellyroll"/>
</dbReference>
<keyword evidence="1 3" id="KW-0328">Glycosyltransferase</keyword>
<comment type="catalytic activity">
    <reaction evidence="3">
        <text>adenosine + phosphate = alpha-D-ribose 1-phosphate + adenine</text>
        <dbReference type="Rhea" id="RHEA:27642"/>
        <dbReference type="ChEBI" id="CHEBI:16335"/>
        <dbReference type="ChEBI" id="CHEBI:16708"/>
        <dbReference type="ChEBI" id="CHEBI:43474"/>
        <dbReference type="ChEBI" id="CHEBI:57720"/>
        <dbReference type="EC" id="2.4.2.1"/>
    </reaction>
</comment>
<evidence type="ECO:0000256" key="3">
    <source>
        <dbReference type="HAMAP-Rule" id="MF_01537"/>
    </source>
</evidence>
<comment type="catalytic activity">
    <reaction evidence="3">
        <text>thymidine + phosphate = 2-deoxy-alpha-D-ribose 1-phosphate + thymine</text>
        <dbReference type="Rhea" id="RHEA:16037"/>
        <dbReference type="ChEBI" id="CHEBI:17748"/>
        <dbReference type="ChEBI" id="CHEBI:17821"/>
        <dbReference type="ChEBI" id="CHEBI:43474"/>
        <dbReference type="ChEBI" id="CHEBI:57259"/>
        <dbReference type="EC" id="2.4.2.2"/>
    </reaction>
</comment>
<comment type="catalytic activity">
    <reaction evidence="3">
        <text>uridine + phosphate = alpha-D-ribose 1-phosphate + uracil</text>
        <dbReference type="Rhea" id="RHEA:24388"/>
        <dbReference type="ChEBI" id="CHEBI:16704"/>
        <dbReference type="ChEBI" id="CHEBI:17568"/>
        <dbReference type="ChEBI" id="CHEBI:43474"/>
        <dbReference type="ChEBI" id="CHEBI:57720"/>
        <dbReference type="EC" id="2.4.2.2"/>
    </reaction>
</comment>
<dbReference type="PANTHER" id="PTHR36540">
    <property type="entry name" value="PYRIMIDINE/PURINE NUCLEOSIDE PHOSPHORYLASE"/>
    <property type="match status" value="1"/>
</dbReference>
<dbReference type="GO" id="GO:0004731">
    <property type="term" value="F:purine-nucleoside phosphorylase activity"/>
    <property type="evidence" value="ECO:0007669"/>
    <property type="project" value="UniProtKB-UniRule"/>
</dbReference>
<dbReference type="Proteomes" id="UP001170624">
    <property type="component" value="Unassembled WGS sequence"/>
</dbReference>
<dbReference type="HAMAP" id="MF_01537">
    <property type="entry name" value="Nucleos_phosphorylase_PpnP"/>
    <property type="match status" value="1"/>
</dbReference>
<dbReference type="PANTHER" id="PTHR36540:SF1">
    <property type="entry name" value="PYRIMIDINE_PURINE NUCLEOSIDE PHOSPHORYLASE"/>
    <property type="match status" value="1"/>
</dbReference>
<protein>
    <recommendedName>
        <fullName evidence="3">Pyrimidine/purine nucleoside phosphorylase</fullName>
        <ecNumber evidence="3">2.4.2.1</ecNumber>
        <ecNumber evidence="3">2.4.2.2</ecNumber>
    </recommendedName>
    <alternativeName>
        <fullName evidence="3">Adenosine phosphorylase</fullName>
    </alternativeName>
    <alternativeName>
        <fullName evidence="3">Cytidine phosphorylase</fullName>
    </alternativeName>
    <alternativeName>
        <fullName evidence="3">Guanosine phosphorylase</fullName>
    </alternativeName>
    <alternativeName>
        <fullName evidence="3">Inosine phosphorylase</fullName>
    </alternativeName>
    <alternativeName>
        <fullName evidence="3">Thymidine phosphorylase</fullName>
    </alternativeName>
    <alternativeName>
        <fullName evidence="3">Uridine phosphorylase</fullName>
    </alternativeName>
    <alternativeName>
        <fullName evidence="3">Xanthosine phosphorylase</fullName>
    </alternativeName>
</protein>
<comment type="function">
    <text evidence="3">Catalyzes the phosphorolysis of diverse nucleosides, yielding D-ribose 1-phosphate and the respective free bases. Can use uridine, adenosine, guanosine, cytidine, thymidine, inosine and xanthosine as substrates. Also catalyzes the reverse reactions.</text>
</comment>
<keyword evidence="2 3" id="KW-0808">Transferase</keyword>
<name>A0AAW7YA87_9GAMM</name>
<dbReference type="EC" id="2.4.2.1" evidence="3"/>
<dbReference type="Pfam" id="PF06865">
    <property type="entry name" value="Ppnp"/>
    <property type="match status" value="1"/>
</dbReference>
<dbReference type="AlphaFoldDB" id="A0AAW7YA87"/>
<sequence length="93" mass="10116">MLKNNEYFDGQVKSIGFETQGDHCSVGVMAIGEYKFGTAAPEKMTVVKGALTVKLPGHVEWETYSAGDSFEVPGDSAFEVKVDVPTAYLCDYL</sequence>
<evidence type="ECO:0000313" key="5">
    <source>
        <dbReference type="Proteomes" id="UP001170624"/>
    </source>
</evidence>
<dbReference type="GO" id="GO:0016154">
    <property type="term" value="F:pyrimidine-nucleoside phosphorylase activity"/>
    <property type="evidence" value="ECO:0007669"/>
    <property type="project" value="UniProtKB-UniRule"/>
</dbReference>
<organism evidence="4 5">
    <name type="scientific">Photobacterium sanguinicancri</name>
    <dbReference type="NCBI Taxonomy" id="875932"/>
    <lineage>
        <taxon>Bacteria</taxon>
        <taxon>Pseudomonadati</taxon>
        <taxon>Pseudomonadota</taxon>
        <taxon>Gammaproteobacteria</taxon>
        <taxon>Vibrionales</taxon>
        <taxon>Vibrionaceae</taxon>
        <taxon>Photobacterium</taxon>
    </lineage>
</organism>
<gene>
    <name evidence="3" type="primary">ppnP</name>
    <name evidence="4" type="ORF">Q4568_14725</name>
</gene>
<comment type="catalytic activity">
    <reaction evidence="3">
        <text>xanthosine + phosphate = alpha-D-ribose 1-phosphate + xanthine</text>
        <dbReference type="Rhea" id="RHEA:27638"/>
        <dbReference type="ChEBI" id="CHEBI:17712"/>
        <dbReference type="ChEBI" id="CHEBI:18107"/>
        <dbReference type="ChEBI" id="CHEBI:43474"/>
        <dbReference type="ChEBI" id="CHEBI:57720"/>
        <dbReference type="EC" id="2.4.2.1"/>
    </reaction>
</comment>
<dbReference type="InterPro" id="IPR009664">
    <property type="entry name" value="Ppnp"/>
</dbReference>
<comment type="catalytic activity">
    <reaction evidence="3">
        <text>cytidine + phosphate = cytosine + alpha-D-ribose 1-phosphate</text>
        <dbReference type="Rhea" id="RHEA:52540"/>
        <dbReference type="ChEBI" id="CHEBI:16040"/>
        <dbReference type="ChEBI" id="CHEBI:17562"/>
        <dbReference type="ChEBI" id="CHEBI:43474"/>
        <dbReference type="ChEBI" id="CHEBI:57720"/>
        <dbReference type="EC" id="2.4.2.2"/>
    </reaction>
</comment>
<reference evidence="4" key="1">
    <citation type="submission" date="2023-07" db="EMBL/GenBank/DDBJ databases">
        <title>Genome content predicts the carbon catabolic preferences of heterotrophic bacteria.</title>
        <authorList>
            <person name="Gralka M."/>
        </authorList>
    </citation>
    <scope>NUCLEOTIDE SEQUENCE</scope>
    <source>
        <strain evidence="4">G2M05</strain>
    </source>
</reference>
<dbReference type="CDD" id="cd20296">
    <property type="entry name" value="cupin_PpnP-like"/>
    <property type="match status" value="1"/>
</dbReference>
<comment type="caution">
    <text evidence="4">The sequence shown here is derived from an EMBL/GenBank/DDBJ whole genome shotgun (WGS) entry which is preliminary data.</text>
</comment>
<accession>A0AAW7YA87</accession>
<evidence type="ECO:0000313" key="4">
    <source>
        <dbReference type="EMBL" id="MDO6543798.1"/>
    </source>
</evidence>
<comment type="catalytic activity">
    <reaction evidence="3">
        <text>inosine + phosphate = alpha-D-ribose 1-phosphate + hypoxanthine</text>
        <dbReference type="Rhea" id="RHEA:27646"/>
        <dbReference type="ChEBI" id="CHEBI:17368"/>
        <dbReference type="ChEBI" id="CHEBI:17596"/>
        <dbReference type="ChEBI" id="CHEBI:43474"/>
        <dbReference type="ChEBI" id="CHEBI:57720"/>
        <dbReference type="EC" id="2.4.2.1"/>
    </reaction>
</comment>
<comment type="similarity">
    <text evidence="3">Belongs to the nucleoside phosphorylase PpnP family.</text>
</comment>
<dbReference type="EMBL" id="JAUOPU010000016">
    <property type="protein sequence ID" value="MDO6543798.1"/>
    <property type="molecule type" value="Genomic_DNA"/>
</dbReference>
<comment type="catalytic activity">
    <reaction evidence="3">
        <text>a purine D-ribonucleoside + phosphate = a purine nucleobase + alpha-D-ribose 1-phosphate</text>
        <dbReference type="Rhea" id="RHEA:19805"/>
        <dbReference type="ChEBI" id="CHEBI:26386"/>
        <dbReference type="ChEBI" id="CHEBI:43474"/>
        <dbReference type="ChEBI" id="CHEBI:57720"/>
        <dbReference type="ChEBI" id="CHEBI:142355"/>
        <dbReference type="EC" id="2.4.2.1"/>
    </reaction>
</comment>
<dbReference type="FunFam" id="2.60.120.10:FF:000016">
    <property type="entry name" value="Pyrimidine/purine nucleoside phosphorylase"/>
    <property type="match status" value="1"/>
</dbReference>
<dbReference type="InterPro" id="IPR011051">
    <property type="entry name" value="RmlC_Cupin_sf"/>
</dbReference>
<comment type="catalytic activity">
    <reaction evidence="3">
        <text>guanosine + phosphate = alpha-D-ribose 1-phosphate + guanine</text>
        <dbReference type="Rhea" id="RHEA:13233"/>
        <dbReference type="ChEBI" id="CHEBI:16235"/>
        <dbReference type="ChEBI" id="CHEBI:16750"/>
        <dbReference type="ChEBI" id="CHEBI:43474"/>
        <dbReference type="ChEBI" id="CHEBI:57720"/>
        <dbReference type="EC" id="2.4.2.1"/>
    </reaction>
</comment>